<dbReference type="EMBL" id="KI546135">
    <property type="protein sequence ID" value="EST43531.1"/>
    <property type="molecule type" value="Genomic_DNA"/>
</dbReference>
<dbReference type="GO" id="GO:0001006">
    <property type="term" value="F:RNA polymerase III type 3 promoter sequence-specific DNA binding"/>
    <property type="evidence" value="ECO:0007669"/>
    <property type="project" value="TreeGrafter"/>
</dbReference>
<feature type="domain" description="Myb-like" evidence="6">
    <location>
        <begin position="131"/>
        <end position="182"/>
    </location>
</feature>
<proteinExistence type="predicted"/>
<organism evidence="8">
    <name type="scientific">Spironucleus salmonicida</name>
    <dbReference type="NCBI Taxonomy" id="348837"/>
    <lineage>
        <taxon>Eukaryota</taxon>
        <taxon>Metamonada</taxon>
        <taxon>Diplomonadida</taxon>
        <taxon>Hexamitidae</taxon>
        <taxon>Hexamitinae</taxon>
        <taxon>Spironucleus</taxon>
    </lineage>
</organism>
<dbReference type="InterPro" id="IPR051575">
    <property type="entry name" value="Myb-like_DNA-bd"/>
</dbReference>
<evidence type="ECO:0000256" key="4">
    <source>
        <dbReference type="ARBA" id="ARBA00023242"/>
    </source>
</evidence>
<keyword evidence="2 8" id="KW-0238">DNA-binding</keyword>
<dbReference type="InterPro" id="IPR009057">
    <property type="entry name" value="Homeodomain-like_sf"/>
</dbReference>
<evidence type="ECO:0000259" key="7">
    <source>
        <dbReference type="PROSITE" id="PS51294"/>
    </source>
</evidence>
<keyword evidence="10" id="KW-1185">Reference proteome</keyword>
<evidence type="ECO:0000313" key="10">
    <source>
        <dbReference type="Proteomes" id="UP000018208"/>
    </source>
</evidence>
<dbReference type="InterPro" id="IPR017930">
    <property type="entry name" value="Myb_dom"/>
</dbReference>
<sequence length="198" mass="23243">MNFDSPSCLFSLNDLSMDFEYDFNSPILEFNNAEFQQNPYLEHYQIAENEVQVVKTADDSSSYEESNKPRRTQRRVQLEWSEDEDKMLEQLVMSNNRQNWPQIARSIHKMLPGTPIRSPSQCNQRWSRVVNPVIKKGKWSENEDKMLVSAIANSPPRKWKVIADKIPGRTDIQVRYRLKAIGECLVRKKLINKEQLPE</sequence>
<evidence type="ECO:0000313" key="8">
    <source>
        <dbReference type="EMBL" id="EST43531.1"/>
    </source>
</evidence>
<dbReference type="Proteomes" id="UP000018208">
    <property type="component" value="Unassembled WGS sequence"/>
</dbReference>
<evidence type="ECO:0000256" key="2">
    <source>
        <dbReference type="ARBA" id="ARBA00023125"/>
    </source>
</evidence>
<dbReference type="CDD" id="cd00167">
    <property type="entry name" value="SANT"/>
    <property type="match status" value="2"/>
</dbReference>
<dbReference type="InterPro" id="IPR001005">
    <property type="entry name" value="SANT/Myb"/>
</dbReference>
<dbReference type="GO" id="GO:0019185">
    <property type="term" value="C:snRNA-activating protein complex"/>
    <property type="evidence" value="ECO:0007669"/>
    <property type="project" value="TreeGrafter"/>
</dbReference>
<keyword evidence="4" id="KW-0539">Nucleus</keyword>
<dbReference type="PROSITE" id="PS51294">
    <property type="entry name" value="HTH_MYB"/>
    <property type="match status" value="1"/>
</dbReference>
<dbReference type="PANTHER" id="PTHR46621">
    <property type="entry name" value="SNRNA-ACTIVATING PROTEIN COMPLEX SUBUNIT 4"/>
    <property type="match status" value="1"/>
</dbReference>
<dbReference type="GO" id="GO:0042795">
    <property type="term" value="P:snRNA transcription by RNA polymerase II"/>
    <property type="evidence" value="ECO:0007669"/>
    <property type="project" value="TreeGrafter"/>
</dbReference>
<feature type="domain" description="HTH myb-type" evidence="7">
    <location>
        <begin position="131"/>
        <end position="189"/>
    </location>
</feature>
<feature type="region of interest" description="Disordered" evidence="5">
    <location>
        <begin position="57"/>
        <end position="76"/>
    </location>
</feature>
<dbReference type="AlphaFoldDB" id="V6LIJ0"/>
<dbReference type="PANTHER" id="PTHR46621:SF1">
    <property type="entry name" value="SNRNA-ACTIVATING PROTEIN COMPLEX SUBUNIT 4"/>
    <property type="match status" value="1"/>
</dbReference>
<evidence type="ECO:0000256" key="5">
    <source>
        <dbReference type="SAM" id="MobiDB-lite"/>
    </source>
</evidence>
<protein>
    <submittedName>
        <fullName evidence="8">Myb-like DNA-binding domain-containing protein</fullName>
    </submittedName>
</protein>
<name>V6LIJ0_9EUKA</name>
<dbReference type="EMBL" id="AUWU02000001">
    <property type="protein sequence ID" value="KAH0577499.1"/>
    <property type="molecule type" value="Genomic_DNA"/>
</dbReference>
<accession>V6LIJ0</accession>
<dbReference type="GO" id="GO:0000978">
    <property type="term" value="F:RNA polymerase II cis-regulatory region sequence-specific DNA binding"/>
    <property type="evidence" value="ECO:0007669"/>
    <property type="project" value="TreeGrafter"/>
</dbReference>
<dbReference type="VEuPathDB" id="GiardiaDB:SS50377_20853"/>
<dbReference type="Pfam" id="PF13921">
    <property type="entry name" value="Myb_DNA-bind_6"/>
    <property type="match status" value="1"/>
</dbReference>
<dbReference type="GO" id="GO:0042796">
    <property type="term" value="P:snRNA transcription by RNA polymerase III"/>
    <property type="evidence" value="ECO:0007669"/>
    <property type="project" value="TreeGrafter"/>
</dbReference>
<feature type="domain" description="Myb-like" evidence="6">
    <location>
        <begin position="72"/>
        <end position="130"/>
    </location>
</feature>
<reference evidence="8 9" key="1">
    <citation type="journal article" date="2014" name="PLoS Genet.">
        <title>The Genome of Spironucleus salmonicida Highlights a Fish Pathogen Adapted to Fluctuating Environments.</title>
        <authorList>
            <person name="Xu F."/>
            <person name="Jerlstrom-Hultqvist J."/>
            <person name="Einarsson E."/>
            <person name="Astvaldsson A."/>
            <person name="Svard S.G."/>
            <person name="Andersson J.O."/>
        </authorList>
    </citation>
    <scope>NUCLEOTIDE SEQUENCE</scope>
    <source>
        <strain evidence="9">ATCC 50377</strain>
    </source>
</reference>
<dbReference type="PROSITE" id="PS50090">
    <property type="entry name" value="MYB_LIKE"/>
    <property type="match status" value="2"/>
</dbReference>
<reference evidence="9" key="2">
    <citation type="submission" date="2020-12" db="EMBL/GenBank/DDBJ databases">
        <title>New Spironucleus salmonicida genome in near-complete chromosomes.</title>
        <authorList>
            <person name="Xu F."/>
            <person name="Kurt Z."/>
            <person name="Jimenez-Gonzalez A."/>
            <person name="Astvaldsson A."/>
            <person name="Andersson J.O."/>
            <person name="Svard S.G."/>
        </authorList>
    </citation>
    <scope>NUCLEOTIDE SEQUENCE</scope>
    <source>
        <strain evidence="9">ATCC 50377</strain>
    </source>
</reference>
<gene>
    <name evidence="8" type="ORF">SS50377_16566</name>
    <name evidence="9" type="ORF">SS50377_20853</name>
</gene>
<keyword evidence="3" id="KW-0804">Transcription</keyword>
<evidence type="ECO:0000313" key="9">
    <source>
        <dbReference type="EMBL" id="KAH0577499.1"/>
    </source>
</evidence>
<evidence type="ECO:0000256" key="1">
    <source>
        <dbReference type="ARBA" id="ARBA00023015"/>
    </source>
</evidence>
<evidence type="ECO:0000256" key="3">
    <source>
        <dbReference type="ARBA" id="ARBA00023163"/>
    </source>
</evidence>
<dbReference type="Gene3D" id="1.10.10.60">
    <property type="entry name" value="Homeodomain-like"/>
    <property type="match status" value="2"/>
</dbReference>
<evidence type="ECO:0000259" key="6">
    <source>
        <dbReference type="PROSITE" id="PS50090"/>
    </source>
</evidence>
<dbReference type="SMART" id="SM00717">
    <property type="entry name" value="SANT"/>
    <property type="match status" value="2"/>
</dbReference>
<dbReference type="OrthoDB" id="2143914at2759"/>
<keyword evidence="1" id="KW-0805">Transcription regulation</keyword>
<dbReference type="SUPFAM" id="SSF46689">
    <property type="entry name" value="Homeodomain-like"/>
    <property type="match status" value="1"/>
</dbReference>